<dbReference type="GO" id="GO:0033539">
    <property type="term" value="P:fatty acid beta-oxidation using acyl-CoA dehydrogenase"/>
    <property type="evidence" value="ECO:0007669"/>
    <property type="project" value="TreeGrafter"/>
</dbReference>
<dbReference type="GO" id="GO:0005737">
    <property type="term" value="C:cytoplasm"/>
    <property type="evidence" value="ECO:0007669"/>
    <property type="project" value="TreeGrafter"/>
</dbReference>
<organism evidence="2 3">
    <name type="scientific">Rhinocladiella mackenziei CBS 650.93</name>
    <dbReference type="NCBI Taxonomy" id="1442369"/>
    <lineage>
        <taxon>Eukaryota</taxon>
        <taxon>Fungi</taxon>
        <taxon>Dikarya</taxon>
        <taxon>Ascomycota</taxon>
        <taxon>Pezizomycotina</taxon>
        <taxon>Eurotiomycetes</taxon>
        <taxon>Chaetothyriomycetidae</taxon>
        <taxon>Chaetothyriales</taxon>
        <taxon>Herpotrichiellaceae</taxon>
        <taxon>Rhinocladiella</taxon>
    </lineage>
</organism>
<dbReference type="Gene3D" id="1.10.540.10">
    <property type="entry name" value="Acyl-CoA dehydrogenase/oxidase, N-terminal domain"/>
    <property type="match status" value="1"/>
</dbReference>
<keyword evidence="1" id="KW-0560">Oxidoreductase</keyword>
<dbReference type="GeneID" id="25292705"/>
<dbReference type="GO" id="GO:0050660">
    <property type="term" value="F:flavin adenine dinucleotide binding"/>
    <property type="evidence" value="ECO:0007669"/>
    <property type="project" value="InterPro"/>
</dbReference>
<dbReference type="OrthoDB" id="9988775at2759"/>
<dbReference type="PANTHER" id="PTHR48083">
    <property type="entry name" value="MEDIUM-CHAIN SPECIFIC ACYL-COA DEHYDROGENASE, MITOCHONDRIAL-RELATED"/>
    <property type="match status" value="1"/>
</dbReference>
<dbReference type="PANTHER" id="PTHR48083:SF2">
    <property type="entry name" value="MEDIUM-CHAIN SPECIFIC ACYL-COA DEHYDROGENASE, MITOCHONDRIAL"/>
    <property type="match status" value="1"/>
</dbReference>
<evidence type="ECO:0000256" key="1">
    <source>
        <dbReference type="ARBA" id="ARBA00023002"/>
    </source>
</evidence>
<dbReference type="InterPro" id="IPR009100">
    <property type="entry name" value="AcylCoA_DH/oxidase_NM_dom_sf"/>
</dbReference>
<sequence>MNFELLLDVQRFLRRLDVFIEDKIAPLQRENDRFFDYRRKTSRTDWNNHGLPHPEWESLLRRVRKLADDAGVRRTKGSSQPNLYMCAIRYHLTVNHGGGLGLANDLQNEHSVVANDPITIMLHHYGSEVQRSTLIPAAARGEFRATFGLTEVDHGSDATFIDTTATRVSLDDGQLGYEITGNKMWQTGSYHATIFFKAVRVPDTAILGPVDDGLEIA</sequence>
<dbReference type="AlphaFoldDB" id="A0A0D2H899"/>
<dbReference type="HOGENOM" id="CLU_018204_3_4_1"/>
<accession>A0A0D2H899</accession>
<reference evidence="2 3" key="1">
    <citation type="submission" date="2015-01" db="EMBL/GenBank/DDBJ databases">
        <title>The Genome Sequence of Rhinocladiella mackenzie CBS 650.93.</title>
        <authorList>
            <consortium name="The Broad Institute Genomics Platform"/>
            <person name="Cuomo C."/>
            <person name="de Hoog S."/>
            <person name="Gorbushina A."/>
            <person name="Stielow B."/>
            <person name="Teixiera M."/>
            <person name="Abouelleil A."/>
            <person name="Chapman S.B."/>
            <person name="Priest M."/>
            <person name="Young S.K."/>
            <person name="Wortman J."/>
            <person name="Nusbaum C."/>
            <person name="Birren B."/>
        </authorList>
    </citation>
    <scope>NUCLEOTIDE SEQUENCE [LARGE SCALE GENOMIC DNA]</scope>
    <source>
        <strain evidence="2 3">CBS 650.93</strain>
    </source>
</reference>
<gene>
    <name evidence="2" type="ORF">Z518_04634</name>
</gene>
<proteinExistence type="predicted"/>
<dbReference type="SUPFAM" id="SSF56645">
    <property type="entry name" value="Acyl-CoA dehydrogenase NM domain-like"/>
    <property type="match status" value="1"/>
</dbReference>
<dbReference type="RefSeq" id="XP_013273794.1">
    <property type="nucleotide sequence ID" value="XM_013418340.1"/>
</dbReference>
<name>A0A0D2H899_9EURO</name>
<dbReference type="GO" id="GO:0003995">
    <property type="term" value="F:acyl-CoA dehydrogenase activity"/>
    <property type="evidence" value="ECO:0007669"/>
    <property type="project" value="TreeGrafter"/>
</dbReference>
<keyword evidence="3" id="KW-1185">Reference proteome</keyword>
<evidence type="ECO:0008006" key="4">
    <source>
        <dbReference type="Google" id="ProtNLM"/>
    </source>
</evidence>
<dbReference type="InterPro" id="IPR050741">
    <property type="entry name" value="Acyl-CoA_dehydrogenase"/>
</dbReference>
<evidence type="ECO:0000313" key="2">
    <source>
        <dbReference type="EMBL" id="KIX06658.1"/>
    </source>
</evidence>
<dbReference type="InterPro" id="IPR046373">
    <property type="entry name" value="Acyl-CoA_Oxase/DH_mid-dom_sf"/>
</dbReference>
<dbReference type="EMBL" id="KN847477">
    <property type="protein sequence ID" value="KIX06658.1"/>
    <property type="molecule type" value="Genomic_DNA"/>
</dbReference>
<dbReference type="VEuPathDB" id="FungiDB:Z518_04634"/>
<dbReference type="Gene3D" id="2.40.110.10">
    <property type="entry name" value="Butyryl-CoA Dehydrogenase, subunit A, domain 2"/>
    <property type="match status" value="1"/>
</dbReference>
<dbReference type="STRING" id="1442369.A0A0D2H899"/>
<evidence type="ECO:0000313" key="3">
    <source>
        <dbReference type="Proteomes" id="UP000053617"/>
    </source>
</evidence>
<dbReference type="Proteomes" id="UP000053617">
    <property type="component" value="Unassembled WGS sequence"/>
</dbReference>
<dbReference type="InterPro" id="IPR037069">
    <property type="entry name" value="AcylCoA_DH/ox_N_sf"/>
</dbReference>
<protein>
    <recommendedName>
        <fullName evidence="4">Acyl-CoA dehydrogenase</fullName>
    </recommendedName>
</protein>